<dbReference type="RefSeq" id="WP_184016051.1">
    <property type="nucleotide sequence ID" value="NZ_JACHFD010000003.1"/>
</dbReference>
<feature type="transmembrane region" description="Helical" evidence="9">
    <location>
        <begin position="57"/>
        <end position="76"/>
    </location>
</feature>
<comment type="function">
    <text evidence="9">Catalyzes the phospholipid dependent N-acylation of the N-terminal cysteine of apolipoprotein, the last step in lipoprotein maturation.</text>
</comment>
<dbReference type="UniPathway" id="UPA00666"/>
<feature type="transmembrane region" description="Helical" evidence="9">
    <location>
        <begin position="187"/>
        <end position="205"/>
    </location>
</feature>
<comment type="subcellular location">
    <subcellularLocation>
        <location evidence="1 9">Cell membrane</location>
        <topology evidence="1 9">Multi-pass membrane protein</topology>
    </subcellularLocation>
</comment>
<evidence type="ECO:0000256" key="2">
    <source>
        <dbReference type="ARBA" id="ARBA00010065"/>
    </source>
</evidence>
<feature type="transmembrane region" description="Helical" evidence="9">
    <location>
        <begin position="144"/>
        <end position="167"/>
    </location>
</feature>
<feature type="transmembrane region" description="Helical" evidence="9">
    <location>
        <begin position="82"/>
        <end position="103"/>
    </location>
</feature>
<sequence length="599" mass="65870">MKLGKSGPWLRLVAAVASGAGSALVLPPYDGGGLVWVALLPALLALWSLEGRRGWKGFGLGWLMGFSSFLISLHWLTEVSSAGWVALSTYLALFPALWGAWVAKVVHPWIDRAPKDESRIAMKMRQKEVVRAGHWQASWKSLRIALSAAAVWCVLEWLRGWLFTGFGWNTLGVGFHRTPVMAQSADLLGICGLAFVPVFLQAVIVQTGRRLVAEARAGKLRPHIDFGVAAVLVALSFCYGVWRLSREGKGDSIRLQALLVQLDIPQEAARRLWTSEEIHFGYEDETLAGLKQVEAANEAKIRAAQEGELVELARPDWILWPEVSLDGRILRDNEGAWATWQENLDTWSVVNPDGEFTLVLGLLEEEGVRLGDQLVRKEDGRVWNSLVMLQPGGAMQTFRKHHLVVFGEYIPWVEELPFLRKIYEQQSGAQYAGAISKGVSLEPLSAQVNGEEFGVIPSVCFEDTVPRLLRKFVRGGPQVIVNVTNDGWFKDSPAAAQHFANARFRAIELRRPMVRCANTGVSAAIDTRGSTVNPTTGTVQELRDEQGSHLTRGSLLVEVEIPKHPSFSLYAVVGDSGVLALGLLGLVVGGWVNRSEVLA</sequence>
<evidence type="ECO:0000313" key="11">
    <source>
        <dbReference type="EMBL" id="MBB5350604.1"/>
    </source>
</evidence>
<comment type="catalytic activity">
    <reaction evidence="9">
        <text>N-terminal S-1,2-diacyl-sn-glyceryl-L-cysteinyl-[lipoprotein] + a glycerophospholipid = N-acyl-S-1,2-diacyl-sn-glyceryl-L-cysteinyl-[lipoprotein] + a 2-acyl-sn-glycero-3-phospholipid + H(+)</text>
        <dbReference type="Rhea" id="RHEA:48228"/>
        <dbReference type="Rhea" id="RHEA-COMP:14681"/>
        <dbReference type="Rhea" id="RHEA-COMP:14684"/>
        <dbReference type="ChEBI" id="CHEBI:15378"/>
        <dbReference type="ChEBI" id="CHEBI:136912"/>
        <dbReference type="ChEBI" id="CHEBI:140656"/>
        <dbReference type="ChEBI" id="CHEBI:140657"/>
        <dbReference type="ChEBI" id="CHEBI:140660"/>
        <dbReference type="EC" id="2.3.1.269"/>
    </reaction>
</comment>
<dbReference type="Pfam" id="PF00795">
    <property type="entry name" value="CN_hydrolase"/>
    <property type="match status" value="1"/>
</dbReference>
<dbReference type="PANTHER" id="PTHR38686">
    <property type="entry name" value="APOLIPOPROTEIN N-ACYLTRANSFERASE"/>
    <property type="match status" value="1"/>
</dbReference>
<name>A0A840V4P1_9BACT</name>
<evidence type="ECO:0000256" key="1">
    <source>
        <dbReference type="ARBA" id="ARBA00004651"/>
    </source>
</evidence>
<dbReference type="InterPro" id="IPR045378">
    <property type="entry name" value="LNT_N"/>
</dbReference>
<keyword evidence="5 9" id="KW-0812">Transmembrane</keyword>
<gene>
    <name evidence="9" type="primary">lnt</name>
    <name evidence="11" type="ORF">HNR46_000832</name>
</gene>
<feature type="domain" description="CN hydrolase" evidence="10">
    <location>
        <begin position="260"/>
        <end position="563"/>
    </location>
</feature>
<dbReference type="NCBIfam" id="TIGR00546">
    <property type="entry name" value="lnt"/>
    <property type="match status" value="1"/>
</dbReference>
<keyword evidence="7 9" id="KW-0472">Membrane</keyword>
<comment type="pathway">
    <text evidence="9">Protein modification; lipoprotein biosynthesis (N-acyl transfer).</text>
</comment>
<evidence type="ECO:0000256" key="8">
    <source>
        <dbReference type="ARBA" id="ARBA00023315"/>
    </source>
</evidence>
<dbReference type="Gene3D" id="3.60.110.10">
    <property type="entry name" value="Carbon-nitrogen hydrolase"/>
    <property type="match status" value="1"/>
</dbReference>
<keyword evidence="3 9" id="KW-1003">Cell membrane</keyword>
<proteinExistence type="inferred from homology"/>
<evidence type="ECO:0000259" key="10">
    <source>
        <dbReference type="PROSITE" id="PS50263"/>
    </source>
</evidence>
<dbReference type="PANTHER" id="PTHR38686:SF1">
    <property type="entry name" value="APOLIPOPROTEIN N-ACYLTRANSFERASE"/>
    <property type="match status" value="1"/>
</dbReference>
<evidence type="ECO:0000256" key="5">
    <source>
        <dbReference type="ARBA" id="ARBA00022692"/>
    </source>
</evidence>
<dbReference type="EC" id="2.3.1.269" evidence="9"/>
<dbReference type="Pfam" id="PF20154">
    <property type="entry name" value="LNT_N"/>
    <property type="match status" value="1"/>
</dbReference>
<evidence type="ECO:0000256" key="4">
    <source>
        <dbReference type="ARBA" id="ARBA00022679"/>
    </source>
</evidence>
<dbReference type="InterPro" id="IPR003010">
    <property type="entry name" value="C-N_Hydrolase"/>
</dbReference>
<dbReference type="SUPFAM" id="SSF56317">
    <property type="entry name" value="Carbon-nitrogen hydrolase"/>
    <property type="match status" value="1"/>
</dbReference>
<keyword evidence="8 9" id="KW-0012">Acyltransferase</keyword>
<dbReference type="PROSITE" id="PS50263">
    <property type="entry name" value="CN_HYDROLASE"/>
    <property type="match status" value="1"/>
</dbReference>
<dbReference type="InterPro" id="IPR004563">
    <property type="entry name" value="Apolipo_AcylTrfase"/>
</dbReference>
<keyword evidence="6 9" id="KW-1133">Transmembrane helix</keyword>
<dbReference type="CDD" id="cd07571">
    <property type="entry name" value="ALP_N-acyl_transferase"/>
    <property type="match status" value="1"/>
</dbReference>
<keyword evidence="4 9" id="KW-0808">Transferase</keyword>
<feature type="transmembrane region" description="Helical" evidence="9">
    <location>
        <begin position="33"/>
        <end position="50"/>
    </location>
</feature>
<protein>
    <recommendedName>
        <fullName evidence="9">Apolipoprotein N-acyltransferase</fullName>
        <shortName evidence="9">ALP N-acyltransferase</shortName>
        <ecNumber evidence="9">2.3.1.269</ecNumber>
    </recommendedName>
</protein>
<dbReference type="GO" id="GO:0005886">
    <property type="term" value="C:plasma membrane"/>
    <property type="evidence" value="ECO:0007669"/>
    <property type="project" value="UniProtKB-SubCell"/>
</dbReference>
<evidence type="ECO:0000256" key="7">
    <source>
        <dbReference type="ARBA" id="ARBA00023136"/>
    </source>
</evidence>
<dbReference type="InterPro" id="IPR036526">
    <property type="entry name" value="C-N_Hydrolase_sf"/>
</dbReference>
<keyword evidence="12" id="KW-1185">Reference proteome</keyword>
<evidence type="ECO:0000313" key="12">
    <source>
        <dbReference type="Proteomes" id="UP000557717"/>
    </source>
</evidence>
<reference evidence="11 12" key="1">
    <citation type="submission" date="2020-08" db="EMBL/GenBank/DDBJ databases">
        <title>Genomic Encyclopedia of Type Strains, Phase IV (KMG-IV): sequencing the most valuable type-strain genomes for metagenomic binning, comparative biology and taxonomic classification.</title>
        <authorList>
            <person name="Goeker M."/>
        </authorList>
    </citation>
    <scope>NUCLEOTIDE SEQUENCE [LARGE SCALE GENOMIC DNA]</scope>
    <source>
        <strain evidence="11 12">YC6886</strain>
    </source>
</reference>
<feature type="transmembrane region" description="Helical" evidence="9">
    <location>
        <begin position="226"/>
        <end position="245"/>
    </location>
</feature>
<dbReference type="EMBL" id="JACHFD010000003">
    <property type="protein sequence ID" value="MBB5350604.1"/>
    <property type="molecule type" value="Genomic_DNA"/>
</dbReference>
<feature type="transmembrane region" description="Helical" evidence="9">
    <location>
        <begin position="567"/>
        <end position="592"/>
    </location>
</feature>
<comment type="caution">
    <text evidence="11">The sequence shown here is derived from an EMBL/GenBank/DDBJ whole genome shotgun (WGS) entry which is preliminary data.</text>
</comment>
<evidence type="ECO:0000256" key="9">
    <source>
        <dbReference type="HAMAP-Rule" id="MF_01148"/>
    </source>
</evidence>
<feature type="transmembrane region" description="Helical" evidence="9">
    <location>
        <begin position="9"/>
        <end position="27"/>
    </location>
</feature>
<keyword evidence="11" id="KW-0449">Lipoprotein</keyword>
<dbReference type="HAMAP" id="MF_01148">
    <property type="entry name" value="Lnt"/>
    <property type="match status" value="1"/>
</dbReference>
<dbReference type="GO" id="GO:0042158">
    <property type="term" value="P:lipoprotein biosynthetic process"/>
    <property type="evidence" value="ECO:0007669"/>
    <property type="project" value="UniProtKB-UniRule"/>
</dbReference>
<comment type="similarity">
    <text evidence="2 9">Belongs to the CN hydrolase family. Apolipoprotein N-acyltransferase subfamily.</text>
</comment>
<evidence type="ECO:0000256" key="3">
    <source>
        <dbReference type="ARBA" id="ARBA00022475"/>
    </source>
</evidence>
<dbReference type="Proteomes" id="UP000557717">
    <property type="component" value="Unassembled WGS sequence"/>
</dbReference>
<accession>A0A840V4P1</accession>
<evidence type="ECO:0000256" key="6">
    <source>
        <dbReference type="ARBA" id="ARBA00022989"/>
    </source>
</evidence>
<dbReference type="GO" id="GO:0016410">
    <property type="term" value="F:N-acyltransferase activity"/>
    <property type="evidence" value="ECO:0007669"/>
    <property type="project" value="UniProtKB-UniRule"/>
</dbReference>
<dbReference type="AlphaFoldDB" id="A0A840V4P1"/>
<organism evidence="11 12">
    <name type="scientific">Haloferula luteola</name>
    <dbReference type="NCBI Taxonomy" id="595692"/>
    <lineage>
        <taxon>Bacteria</taxon>
        <taxon>Pseudomonadati</taxon>
        <taxon>Verrucomicrobiota</taxon>
        <taxon>Verrucomicrobiia</taxon>
        <taxon>Verrucomicrobiales</taxon>
        <taxon>Verrucomicrobiaceae</taxon>
        <taxon>Haloferula</taxon>
    </lineage>
</organism>